<dbReference type="EMBL" id="FNCJ01000005">
    <property type="protein sequence ID" value="SDG79042.1"/>
    <property type="molecule type" value="Genomic_DNA"/>
</dbReference>
<evidence type="ECO:0000313" key="2">
    <source>
        <dbReference type="Proteomes" id="UP000199706"/>
    </source>
</evidence>
<protein>
    <submittedName>
        <fullName evidence="1">Uncharacterized protein</fullName>
    </submittedName>
</protein>
<dbReference type="AlphaFoldDB" id="A0A1G7X4F8"/>
<evidence type="ECO:0000313" key="1">
    <source>
        <dbReference type="EMBL" id="SDG79042.1"/>
    </source>
</evidence>
<dbReference type="OrthoDB" id="9815874at2"/>
<dbReference type="RefSeq" id="WP_090685038.1">
    <property type="nucleotide sequence ID" value="NZ_CADERL010000001.1"/>
</dbReference>
<reference evidence="1 2" key="1">
    <citation type="submission" date="2016-10" db="EMBL/GenBank/DDBJ databases">
        <authorList>
            <person name="de Groot N.N."/>
        </authorList>
    </citation>
    <scope>NUCLEOTIDE SEQUENCE [LARGE SCALE GENOMIC DNA]</scope>
    <source>
        <strain evidence="1 2">LMG 2247</strain>
    </source>
</reference>
<dbReference type="Proteomes" id="UP000199706">
    <property type="component" value="Unassembled WGS sequence"/>
</dbReference>
<organism evidence="1 2">
    <name type="scientific">Paraburkholderia phenazinium</name>
    <dbReference type="NCBI Taxonomy" id="60549"/>
    <lineage>
        <taxon>Bacteria</taxon>
        <taxon>Pseudomonadati</taxon>
        <taxon>Pseudomonadota</taxon>
        <taxon>Betaproteobacteria</taxon>
        <taxon>Burkholderiales</taxon>
        <taxon>Burkholderiaceae</taxon>
        <taxon>Paraburkholderia</taxon>
    </lineage>
</organism>
<gene>
    <name evidence="1" type="ORF">SAMN05216466_105190</name>
</gene>
<name>A0A1G7X4F8_9BURK</name>
<proteinExistence type="predicted"/>
<sequence>MAQRIYRVAERVYCAVGCAMYAGIASEKIALEHGTPEQLRAFFDSFERPAQRMPALASR</sequence>
<accession>A0A1G7X4F8</accession>